<dbReference type="Proteomes" id="UP000789901">
    <property type="component" value="Unassembled WGS sequence"/>
</dbReference>
<evidence type="ECO:0000313" key="3">
    <source>
        <dbReference type="Proteomes" id="UP000789901"/>
    </source>
</evidence>
<dbReference type="EMBL" id="CAJVQB010015841">
    <property type="protein sequence ID" value="CAG8776932.1"/>
    <property type="molecule type" value="Genomic_DNA"/>
</dbReference>
<evidence type="ECO:0000313" key="2">
    <source>
        <dbReference type="EMBL" id="CAG8776932.1"/>
    </source>
</evidence>
<reference evidence="2 3" key="1">
    <citation type="submission" date="2021-06" db="EMBL/GenBank/DDBJ databases">
        <authorList>
            <person name="Kallberg Y."/>
            <person name="Tangrot J."/>
            <person name="Rosling A."/>
        </authorList>
    </citation>
    <scope>NUCLEOTIDE SEQUENCE [LARGE SCALE GENOMIC DNA]</scope>
    <source>
        <strain evidence="2 3">120-4 pot B 10/14</strain>
    </source>
</reference>
<sequence length="45" mass="5484">MREQEARHFDFRVFEDRKNESPGGHLKREKSGRESKKGNEFYIEK</sequence>
<keyword evidence="3" id="KW-1185">Reference proteome</keyword>
<evidence type="ECO:0000256" key="1">
    <source>
        <dbReference type="SAM" id="MobiDB-lite"/>
    </source>
</evidence>
<accession>A0ABN7VJ16</accession>
<feature type="region of interest" description="Disordered" evidence="1">
    <location>
        <begin position="1"/>
        <end position="45"/>
    </location>
</feature>
<comment type="caution">
    <text evidence="2">The sequence shown here is derived from an EMBL/GenBank/DDBJ whole genome shotgun (WGS) entry which is preliminary data.</text>
</comment>
<feature type="compositionally biased region" description="Basic and acidic residues" evidence="1">
    <location>
        <begin position="1"/>
        <end position="20"/>
    </location>
</feature>
<gene>
    <name evidence="2" type="ORF">GMARGA_LOCUS19195</name>
</gene>
<organism evidence="2 3">
    <name type="scientific">Gigaspora margarita</name>
    <dbReference type="NCBI Taxonomy" id="4874"/>
    <lineage>
        <taxon>Eukaryota</taxon>
        <taxon>Fungi</taxon>
        <taxon>Fungi incertae sedis</taxon>
        <taxon>Mucoromycota</taxon>
        <taxon>Glomeromycotina</taxon>
        <taxon>Glomeromycetes</taxon>
        <taxon>Diversisporales</taxon>
        <taxon>Gigasporaceae</taxon>
        <taxon>Gigaspora</taxon>
    </lineage>
</organism>
<name>A0ABN7VJ16_GIGMA</name>
<feature type="compositionally biased region" description="Basic and acidic residues" evidence="1">
    <location>
        <begin position="29"/>
        <end position="45"/>
    </location>
</feature>
<protein>
    <submittedName>
        <fullName evidence="2">24891_t:CDS:1</fullName>
    </submittedName>
</protein>
<proteinExistence type="predicted"/>